<evidence type="ECO:0000313" key="3">
    <source>
        <dbReference type="Proteomes" id="UP001521785"/>
    </source>
</evidence>
<evidence type="ECO:0000313" key="2">
    <source>
        <dbReference type="EMBL" id="KAL1612291.1"/>
    </source>
</evidence>
<dbReference type="Proteomes" id="UP001521785">
    <property type="component" value="Unassembled WGS sequence"/>
</dbReference>
<feature type="region of interest" description="Disordered" evidence="1">
    <location>
        <begin position="98"/>
        <end position="118"/>
    </location>
</feature>
<feature type="compositionally biased region" description="Polar residues" evidence="1">
    <location>
        <begin position="104"/>
        <end position="113"/>
    </location>
</feature>
<organism evidence="2 3">
    <name type="scientific">Paraconiothyrium brasiliense</name>
    <dbReference type="NCBI Taxonomy" id="300254"/>
    <lineage>
        <taxon>Eukaryota</taxon>
        <taxon>Fungi</taxon>
        <taxon>Dikarya</taxon>
        <taxon>Ascomycota</taxon>
        <taxon>Pezizomycotina</taxon>
        <taxon>Dothideomycetes</taxon>
        <taxon>Pleosporomycetidae</taxon>
        <taxon>Pleosporales</taxon>
        <taxon>Massarineae</taxon>
        <taxon>Didymosphaeriaceae</taxon>
        <taxon>Paraconiothyrium</taxon>
    </lineage>
</organism>
<reference evidence="2 3" key="1">
    <citation type="submission" date="2024-02" db="EMBL/GenBank/DDBJ databases">
        <title>De novo assembly and annotation of 12 fungi associated with fruit tree decline syndrome in Ontario, Canada.</title>
        <authorList>
            <person name="Sulman M."/>
            <person name="Ellouze W."/>
            <person name="Ilyukhin E."/>
        </authorList>
    </citation>
    <scope>NUCLEOTIDE SEQUENCE [LARGE SCALE GENOMIC DNA]</scope>
    <source>
        <strain evidence="2 3">M42-189</strain>
    </source>
</reference>
<accession>A0ABR3S6I3</accession>
<proteinExistence type="predicted"/>
<name>A0ABR3S6I3_9PLEO</name>
<dbReference type="EMBL" id="JAKJXO020000001">
    <property type="protein sequence ID" value="KAL1612291.1"/>
    <property type="molecule type" value="Genomic_DNA"/>
</dbReference>
<comment type="caution">
    <text evidence="2">The sequence shown here is derived from an EMBL/GenBank/DDBJ whole genome shotgun (WGS) entry which is preliminary data.</text>
</comment>
<feature type="region of interest" description="Disordered" evidence="1">
    <location>
        <begin position="46"/>
        <end position="67"/>
    </location>
</feature>
<evidence type="ECO:0008006" key="4">
    <source>
        <dbReference type="Google" id="ProtNLM"/>
    </source>
</evidence>
<evidence type="ECO:0000256" key="1">
    <source>
        <dbReference type="SAM" id="MobiDB-lite"/>
    </source>
</evidence>
<keyword evidence="3" id="KW-1185">Reference proteome</keyword>
<sequence length="344" mass="38908">MSFPSMNKMPIIEHRIDPEPDTVIKLYNPCVDFAPWEVPVPPHTAATAEERGLSATPSTTRTRKKTAITEKKKLAKGKRSSQIASDANVTANVGASLFGGDSSDVPTESSSAANVEASIDDKQEREASVLYYVSSRHLILASTWFRRALVTEKWAESKRNEKDGLIHIEADDWDSNAFLIFLNIIHLQNRKVPREISMDDLAKIAVFVDYYECAEAVEPFTNMWKEHLTTADPVPATYCRNLTLWICSAWVFEWKDQFNEATLVAFRQCSEPMRALGLPIPQRVSDEIDLKRYQAMENVIENLHDLRRKYESLDYVCPQNSTYSFNCGSMLYGVGTLILAINSQ</sequence>
<protein>
    <recommendedName>
        <fullName evidence="4">BTB domain-containing protein</fullName>
    </recommendedName>
</protein>
<gene>
    <name evidence="2" type="ORF">SLS60_000515</name>
</gene>